<dbReference type="GeneID" id="30070195"/>
<dbReference type="VEuPathDB" id="FungiDB:FVEG_12785"/>
<evidence type="ECO:0000313" key="2">
    <source>
        <dbReference type="EMBL" id="EWG54610.1"/>
    </source>
</evidence>
<name>W7N326_GIBM7</name>
<reference evidence="2 3" key="1">
    <citation type="journal article" date="2010" name="Nature">
        <title>Comparative genomics reveals mobile pathogenicity chromosomes in Fusarium.</title>
        <authorList>
            <person name="Ma L.J."/>
            <person name="van der Does H.C."/>
            <person name="Borkovich K.A."/>
            <person name="Coleman J.J."/>
            <person name="Daboussi M.J."/>
            <person name="Di Pietro A."/>
            <person name="Dufresne M."/>
            <person name="Freitag M."/>
            <person name="Grabherr M."/>
            <person name="Henrissat B."/>
            <person name="Houterman P.M."/>
            <person name="Kang S."/>
            <person name="Shim W.B."/>
            <person name="Woloshuk C."/>
            <person name="Xie X."/>
            <person name="Xu J.R."/>
            <person name="Antoniw J."/>
            <person name="Baker S.E."/>
            <person name="Bluhm B.H."/>
            <person name="Breakspear A."/>
            <person name="Brown D.W."/>
            <person name="Butchko R.A."/>
            <person name="Chapman S."/>
            <person name="Coulson R."/>
            <person name="Coutinho P.M."/>
            <person name="Danchin E.G."/>
            <person name="Diener A."/>
            <person name="Gale L.R."/>
            <person name="Gardiner D.M."/>
            <person name="Goff S."/>
            <person name="Hammond-Kosack K.E."/>
            <person name="Hilburn K."/>
            <person name="Hua-Van A."/>
            <person name="Jonkers W."/>
            <person name="Kazan K."/>
            <person name="Kodira C.D."/>
            <person name="Koehrsen M."/>
            <person name="Kumar L."/>
            <person name="Lee Y.H."/>
            <person name="Li L."/>
            <person name="Manners J.M."/>
            <person name="Miranda-Saavedra D."/>
            <person name="Mukherjee M."/>
            <person name="Park G."/>
            <person name="Park J."/>
            <person name="Park S.Y."/>
            <person name="Proctor R.H."/>
            <person name="Regev A."/>
            <person name="Ruiz-Roldan M.C."/>
            <person name="Sain D."/>
            <person name="Sakthikumar S."/>
            <person name="Sykes S."/>
            <person name="Schwartz D.C."/>
            <person name="Turgeon B.G."/>
            <person name="Wapinski I."/>
            <person name="Yoder O."/>
            <person name="Young S."/>
            <person name="Zeng Q."/>
            <person name="Zhou S."/>
            <person name="Galagan J."/>
            <person name="Cuomo C.A."/>
            <person name="Kistler H.C."/>
            <person name="Rep M."/>
        </authorList>
    </citation>
    <scope>NUCLEOTIDE SEQUENCE [LARGE SCALE GENOMIC DNA]</scope>
    <source>
        <strain evidence="3">M3125 / FGSC 7600</strain>
    </source>
</reference>
<evidence type="ECO:0000313" key="3">
    <source>
        <dbReference type="Proteomes" id="UP000009096"/>
    </source>
</evidence>
<dbReference type="Proteomes" id="UP000009096">
    <property type="component" value="Chromosome 3"/>
</dbReference>
<dbReference type="HOGENOM" id="CLU_2121294_0_0_1"/>
<feature type="region of interest" description="Disordered" evidence="1">
    <location>
        <begin position="92"/>
        <end position="114"/>
    </location>
</feature>
<protein>
    <submittedName>
        <fullName evidence="2">Uncharacterized protein</fullName>
    </submittedName>
</protein>
<sequence>MSLSLRQRVGIAISLSSKKGIGCYYGCKTKSQHAEPGLKTKLLKRRGSLWDDRTLIDIKEARQSCSGFSNHVSPQRFRREIRGGHVHLVDGRDVLGPDGGSNSVGNAGGNVGGN</sequence>
<dbReference type="AlphaFoldDB" id="W7N326"/>
<accession>W7N326</accession>
<keyword evidence="3" id="KW-1185">Reference proteome</keyword>
<dbReference type="RefSeq" id="XP_018760801.1">
    <property type="nucleotide sequence ID" value="XM_018902154.1"/>
</dbReference>
<evidence type="ECO:0000256" key="1">
    <source>
        <dbReference type="SAM" id="MobiDB-lite"/>
    </source>
</evidence>
<proteinExistence type="predicted"/>
<dbReference type="KEGG" id="fvr:FVEG_12785"/>
<dbReference type="EMBL" id="DS022261">
    <property type="protein sequence ID" value="EWG54610.1"/>
    <property type="molecule type" value="Genomic_DNA"/>
</dbReference>
<gene>
    <name evidence="2" type="ORF">FVEG_12785</name>
</gene>
<organism evidence="2 3">
    <name type="scientific">Gibberella moniliformis (strain M3125 / FGSC 7600)</name>
    <name type="common">Maize ear and stalk rot fungus</name>
    <name type="synonym">Fusarium verticillioides</name>
    <dbReference type="NCBI Taxonomy" id="334819"/>
    <lineage>
        <taxon>Eukaryota</taxon>
        <taxon>Fungi</taxon>
        <taxon>Dikarya</taxon>
        <taxon>Ascomycota</taxon>
        <taxon>Pezizomycotina</taxon>
        <taxon>Sordariomycetes</taxon>
        <taxon>Hypocreomycetidae</taxon>
        <taxon>Hypocreales</taxon>
        <taxon>Nectriaceae</taxon>
        <taxon>Fusarium</taxon>
        <taxon>Fusarium fujikuroi species complex</taxon>
    </lineage>
</organism>